<dbReference type="EMBL" id="JJMM01000010">
    <property type="protein sequence ID" value="KDR95736.1"/>
    <property type="molecule type" value="Genomic_DNA"/>
</dbReference>
<evidence type="ECO:0000259" key="1">
    <source>
        <dbReference type="PROSITE" id="PS51379"/>
    </source>
</evidence>
<dbReference type="UniPathway" id="UPA00344"/>
<protein>
    <recommendedName>
        <fullName evidence="1">4Fe-4S ferredoxin-type domain-containing protein</fullName>
    </recommendedName>
</protein>
<accession>A0A069RFF3</accession>
<name>A0A069RFF3_PEPLI</name>
<dbReference type="InterPro" id="IPR036425">
    <property type="entry name" value="MoaB/Mog-like_dom_sf"/>
</dbReference>
<dbReference type="OrthoDB" id="9767940at2"/>
<feature type="domain" description="4Fe-4S ferredoxin-type" evidence="1">
    <location>
        <begin position="315"/>
        <end position="340"/>
    </location>
</feature>
<keyword evidence="3" id="KW-1185">Reference proteome</keyword>
<reference evidence="2 3" key="1">
    <citation type="submission" date="2014-03" db="EMBL/GenBank/DDBJ databases">
        <title>Genome sequence of Clostridium litorale W6, DSM 5388.</title>
        <authorList>
            <person name="Poehlein A."/>
            <person name="Jagirdar A."/>
            <person name="Khonsari B."/>
            <person name="Chibani C.M."/>
            <person name="Gutierrez Gutierrez D.A."/>
            <person name="Davydova E."/>
            <person name="Alghaithi H.S."/>
            <person name="Nair K.P."/>
            <person name="Dhamotharan K."/>
            <person name="Chandran L."/>
            <person name="G W."/>
            <person name="Daniel R."/>
        </authorList>
    </citation>
    <scope>NUCLEOTIDE SEQUENCE [LARGE SCALE GENOMIC DNA]</scope>
    <source>
        <strain evidence="2 3">W6</strain>
    </source>
</reference>
<dbReference type="Gene3D" id="3.40.980.10">
    <property type="entry name" value="MoaB/Mog-like domain"/>
    <property type="match status" value="1"/>
</dbReference>
<proteinExistence type="predicted"/>
<gene>
    <name evidence="2" type="ORF">CLIT_10c04630</name>
</gene>
<dbReference type="AlphaFoldDB" id="A0A069RFF3"/>
<dbReference type="PROSITE" id="PS51379">
    <property type="entry name" value="4FE4S_FER_2"/>
    <property type="match status" value="1"/>
</dbReference>
<sequence length="340" mass="36777">MFKTVKVEDAIGMAIAHDLTKIVPGEFKGAAFKKGHVIEPGDVQKLKDMGKYHIYVLEMGEGILHENEAAKRIASCAVGKGLVCSEPSEGKITVKSNVDGILRIDVEELYEVNAIEDVMFSTIHKNSVMEKGSLAAGTRVIPLVIDEYKIKQIEDICANKGPIIYVDEFLPKKGGIVVTGSEVFEGRINDKFGPVMEKKLEELKIENLGIKYSRDDAKMTAAKIEELIEDGADIVICAGGMSVDPDDMTPAAIRNVSDVVVTYGAPVLPGAMFMLAYKGETAIMGVPACAMYHRATALELVLPRVLAGERISKMDIVKMADGGLCLGCDECTYPVCPFGK</sequence>
<dbReference type="CDD" id="cd03522">
    <property type="entry name" value="MoeA_like"/>
    <property type="match status" value="1"/>
</dbReference>
<dbReference type="InterPro" id="IPR001453">
    <property type="entry name" value="MoaB/Mog_dom"/>
</dbReference>
<comment type="caution">
    <text evidence="2">The sequence shown here is derived from an EMBL/GenBank/DDBJ whole genome shotgun (WGS) entry which is preliminary data.</text>
</comment>
<evidence type="ECO:0000313" key="2">
    <source>
        <dbReference type="EMBL" id="KDR95736.1"/>
    </source>
</evidence>
<organism evidence="2 3">
    <name type="scientific">Peptoclostridium litorale DSM 5388</name>
    <dbReference type="NCBI Taxonomy" id="1121324"/>
    <lineage>
        <taxon>Bacteria</taxon>
        <taxon>Bacillati</taxon>
        <taxon>Bacillota</taxon>
        <taxon>Clostridia</taxon>
        <taxon>Peptostreptococcales</taxon>
        <taxon>Peptoclostridiaceae</taxon>
        <taxon>Peptoclostridium</taxon>
    </lineage>
</organism>
<dbReference type="InterPro" id="IPR017896">
    <property type="entry name" value="4Fe4S_Fe-S-bd"/>
</dbReference>
<dbReference type="RefSeq" id="WP_038264234.1">
    <property type="nucleotide sequence ID" value="NZ_FSRH01000011.1"/>
</dbReference>
<dbReference type="Proteomes" id="UP000027946">
    <property type="component" value="Unassembled WGS sequence"/>
</dbReference>
<dbReference type="SMART" id="SM00852">
    <property type="entry name" value="MoCF_biosynth"/>
    <property type="match status" value="1"/>
</dbReference>
<dbReference type="SUPFAM" id="SSF53218">
    <property type="entry name" value="Molybdenum cofactor biosynthesis proteins"/>
    <property type="match status" value="1"/>
</dbReference>
<dbReference type="Pfam" id="PF00994">
    <property type="entry name" value="MoCF_biosynth"/>
    <property type="match status" value="1"/>
</dbReference>
<dbReference type="STRING" id="1121324.CLIT_10c04630"/>
<evidence type="ECO:0000313" key="3">
    <source>
        <dbReference type="Proteomes" id="UP000027946"/>
    </source>
</evidence>
<dbReference type="eggNOG" id="COG0303">
    <property type="taxonomic scope" value="Bacteria"/>
</dbReference>